<dbReference type="OrthoDB" id="5432725at2"/>
<reference evidence="3" key="1">
    <citation type="journal article" date="2013" name="Stand. Genomic Sci.">
        <title>Complete genome sequence of Desulfocapsa sulfexigens, a marine deltaproteobacterium specialized in disproportionating inorganic sulfur compounds.</title>
        <authorList>
            <person name="Finster K.W."/>
            <person name="Kjeldsen K.U."/>
            <person name="Kube M."/>
            <person name="Reinhardt R."/>
            <person name="Mussmann M."/>
            <person name="Amann R."/>
            <person name="Schreiber L."/>
        </authorList>
    </citation>
    <scope>NUCLEOTIDE SEQUENCE [LARGE SCALE GENOMIC DNA]</scope>
    <source>
        <strain evidence="3">DSM 10523 / SB164P1</strain>
    </source>
</reference>
<dbReference type="HOGENOM" id="CLU_2179564_0_0_7"/>
<dbReference type="EMBL" id="CP003985">
    <property type="protein sequence ID" value="AGF76977.1"/>
    <property type="molecule type" value="Genomic_DNA"/>
</dbReference>
<feature type="transmembrane region" description="Helical" evidence="1">
    <location>
        <begin position="55"/>
        <end position="75"/>
    </location>
</feature>
<dbReference type="Proteomes" id="UP000011721">
    <property type="component" value="Chromosome"/>
</dbReference>
<feature type="transmembrane region" description="Helical" evidence="1">
    <location>
        <begin position="87"/>
        <end position="106"/>
    </location>
</feature>
<keyword evidence="1" id="KW-1133">Transmembrane helix</keyword>
<dbReference type="RefSeq" id="WP_015402675.1">
    <property type="nucleotide sequence ID" value="NC_020304.1"/>
</dbReference>
<accession>M1P5P2</accession>
<keyword evidence="3" id="KW-1185">Reference proteome</keyword>
<gene>
    <name evidence="2" type="ordered locus">UWK_00392</name>
</gene>
<feature type="transmembrane region" description="Helical" evidence="1">
    <location>
        <begin position="26"/>
        <end position="48"/>
    </location>
</feature>
<name>M1P5P2_DESSD</name>
<keyword evidence="1" id="KW-0812">Transmembrane</keyword>
<evidence type="ECO:0000313" key="3">
    <source>
        <dbReference type="Proteomes" id="UP000011721"/>
    </source>
</evidence>
<keyword evidence="1" id="KW-0472">Membrane</keyword>
<proteinExistence type="predicted"/>
<sequence length="110" mass="12407">MADFLTNIWAWIESTQIRAQVADVDVIGLFSNPWFMVPFVSMVLYLLYKQSFKDLIVIAAFVAVWWVSGTEYMATLVVGDELQISKILPVLFGGAGLLGFLIYLFFGRSD</sequence>
<dbReference type="KEGG" id="dsf:UWK_00392"/>
<protein>
    <submittedName>
        <fullName evidence="2">Uncharacterized protein</fullName>
    </submittedName>
</protein>
<organism evidence="2 3">
    <name type="scientific">Desulfocapsa sulfexigens (strain DSM 10523 / SB164P1)</name>
    <dbReference type="NCBI Taxonomy" id="1167006"/>
    <lineage>
        <taxon>Bacteria</taxon>
        <taxon>Pseudomonadati</taxon>
        <taxon>Thermodesulfobacteriota</taxon>
        <taxon>Desulfobulbia</taxon>
        <taxon>Desulfobulbales</taxon>
        <taxon>Desulfocapsaceae</taxon>
        <taxon>Desulfocapsa</taxon>
    </lineage>
</organism>
<evidence type="ECO:0000256" key="1">
    <source>
        <dbReference type="SAM" id="Phobius"/>
    </source>
</evidence>
<dbReference type="AlphaFoldDB" id="M1P5P2"/>
<evidence type="ECO:0000313" key="2">
    <source>
        <dbReference type="EMBL" id="AGF76977.1"/>
    </source>
</evidence>